<evidence type="ECO:0000256" key="2">
    <source>
        <dbReference type="SAM" id="Phobius"/>
    </source>
</evidence>
<feature type="compositionally biased region" description="Polar residues" evidence="1">
    <location>
        <begin position="1"/>
        <end position="19"/>
    </location>
</feature>
<keyword evidence="2" id="KW-0472">Membrane</keyword>
<evidence type="ECO:0000313" key="4">
    <source>
        <dbReference type="Proteomes" id="UP000319817"/>
    </source>
</evidence>
<feature type="transmembrane region" description="Helical" evidence="2">
    <location>
        <begin position="49"/>
        <end position="69"/>
    </location>
</feature>
<keyword evidence="2" id="KW-0812">Transmembrane</keyword>
<keyword evidence="2" id="KW-1133">Transmembrane helix</keyword>
<reference evidence="3 4" key="1">
    <citation type="submission" date="2019-02" db="EMBL/GenBank/DDBJ databases">
        <title>Deep-cultivation of Planctomycetes and their phenomic and genomic characterization uncovers novel biology.</title>
        <authorList>
            <person name="Wiegand S."/>
            <person name="Jogler M."/>
            <person name="Boedeker C."/>
            <person name="Pinto D."/>
            <person name="Vollmers J."/>
            <person name="Rivas-Marin E."/>
            <person name="Kohn T."/>
            <person name="Peeters S.H."/>
            <person name="Heuer A."/>
            <person name="Rast P."/>
            <person name="Oberbeckmann S."/>
            <person name="Bunk B."/>
            <person name="Jeske O."/>
            <person name="Meyerdierks A."/>
            <person name="Storesund J.E."/>
            <person name="Kallscheuer N."/>
            <person name="Luecker S."/>
            <person name="Lage O.M."/>
            <person name="Pohl T."/>
            <person name="Merkel B.J."/>
            <person name="Hornburger P."/>
            <person name="Mueller R.-W."/>
            <person name="Bruemmer F."/>
            <person name="Labrenz M."/>
            <person name="Spormann A.M."/>
            <person name="Op den Camp H."/>
            <person name="Overmann J."/>
            <person name="Amann R."/>
            <person name="Jetten M.S.M."/>
            <person name="Mascher T."/>
            <person name="Medema M.H."/>
            <person name="Devos D.P."/>
            <person name="Kaster A.-K."/>
            <person name="Ovreas L."/>
            <person name="Rohde M."/>
            <person name="Galperin M.Y."/>
            <person name="Jogler C."/>
        </authorList>
    </citation>
    <scope>NUCLEOTIDE SEQUENCE [LARGE SCALE GENOMIC DNA]</scope>
    <source>
        <strain evidence="3 4">K23_9</strain>
    </source>
</reference>
<dbReference type="AlphaFoldDB" id="A0A517NWE9"/>
<sequence length="161" mass="17884">MVASNQNWSTRTPRCSSEQPCRGMSRFEKSGRHRSRRQMPRRRLPRHGAALLYALFVMTLASTLVIATLDSHVMRYAALRNTKEWDEARYLAEAGLNDAFARLEQNIDWRDGIPTTEFPVGSGATYSVVVSDGADGTVNIASLGTVGNFTRRLQATIKHGG</sequence>
<keyword evidence="4" id="KW-1185">Reference proteome</keyword>
<evidence type="ECO:0000313" key="3">
    <source>
        <dbReference type="EMBL" id="QDT11426.1"/>
    </source>
</evidence>
<gene>
    <name evidence="3" type="ORF">K239x_34230</name>
</gene>
<dbReference type="Proteomes" id="UP000319817">
    <property type="component" value="Chromosome"/>
</dbReference>
<feature type="compositionally biased region" description="Basic residues" evidence="1">
    <location>
        <begin position="31"/>
        <end position="42"/>
    </location>
</feature>
<organism evidence="3 4">
    <name type="scientific">Stieleria marina</name>
    <dbReference type="NCBI Taxonomy" id="1930275"/>
    <lineage>
        <taxon>Bacteria</taxon>
        <taxon>Pseudomonadati</taxon>
        <taxon>Planctomycetota</taxon>
        <taxon>Planctomycetia</taxon>
        <taxon>Pirellulales</taxon>
        <taxon>Pirellulaceae</taxon>
        <taxon>Stieleria</taxon>
    </lineage>
</organism>
<name>A0A517NWE9_9BACT</name>
<dbReference type="EMBL" id="CP036526">
    <property type="protein sequence ID" value="QDT11426.1"/>
    <property type="molecule type" value="Genomic_DNA"/>
</dbReference>
<feature type="region of interest" description="Disordered" evidence="1">
    <location>
        <begin position="1"/>
        <end position="42"/>
    </location>
</feature>
<protein>
    <recommendedName>
        <fullName evidence="5">Type 4 fimbrial biogenesis protein PilX N-terminal domain-containing protein</fullName>
    </recommendedName>
</protein>
<accession>A0A517NWE9</accession>
<proteinExistence type="predicted"/>
<evidence type="ECO:0000256" key="1">
    <source>
        <dbReference type="SAM" id="MobiDB-lite"/>
    </source>
</evidence>
<evidence type="ECO:0008006" key="5">
    <source>
        <dbReference type="Google" id="ProtNLM"/>
    </source>
</evidence>